<dbReference type="GO" id="GO:0015910">
    <property type="term" value="P:long-chain fatty acid import into peroxisome"/>
    <property type="evidence" value="ECO:0007669"/>
    <property type="project" value="TreeGrafter"/>
</dbReference>
<evidence type="ECO:0000313" key="12">
    <source>
        <dbReference type="Proteomes" id="UP001212152"/>
    </source>
</evidence>
<keyword evidence="3 8" id="KW-0812">Transmembrane</keyword>
<protein>
    <submittedName>
        <fullName evidence="11">ATP-binding cassette sub- D member 4</fullName>
    </submittedName>
</protein>
<gene>
    <name evidence="11" type="primary">ABCD4</name>
    <name evidence="11" type="ORF">HDU87_006343</name>
</gene>
<dbReference type="SUPFAM" id="SSF90123">
    <property type="entry name" value="ABC transporter transmembrane region"/>
    <property type="match status" value="1"/>
</dbReference>
<dbReference type="Gene3D" id="1.20.1560.10">
    <property type="entry name" value="ABC transporter type 1, transmembrane domain"/>
    <property type="match status" value="1"/>
</dbReference>
<evidence type="ECO:0000256" key="8">
    <source>
        <dbReference type="SAM" id="Phobius"/>
    </source>
</evidence>
<evidence type="ECO:0000259" key="10">
    <source>
        <dbReference type="PROSITE" id="PS50929"/>
    </source>
</evidence>
<feature type="transmembrane region" description="Helical" evidence="8">
    <location>
        <begin position="135"/>
        <end position="157"/>
    </location>
</feature>
<keyword evidence="4" id="KW-0547">Nucleotide-binding</keyword>
<dbReference type="InterPro" id="IPR017871">
    <property type="entry name" value="ABC_transporter-like_CS"/>
</dbReference>
<dbReference type="InterPro" id="IPR011527">
    <property type="entry name" value="ABC1_TM_dom"/>
</dbReference>
<evidence type="ECO:0000313" key="11">
    <source>
        <dbReference type="EMBL" id="KAJ3175261.1"/>
    </source>
</evidence>
<dbReference type="PROSITE" id="PS50929">
    <property type="entry name" value="ABC_TM1F"/>
    <property type="match status" value="1"/>
</dbReference>
<dbReference type="InterPro" id="IPR050835">
    <property type="entry name" value="ABC_transporter_sub-D"/>
</dbReference>
<dbReference type="GO" id="GO:0007031">
    <property type="term" value="P:peroxisome organization"/>
    <property type="evidence" value="ECO:0007669"/>
    <property type="project" value="TreeGrafter"/>
</dbReference>
<evidence type="ECO:0000256" key="2">
    <source>
        <dbReference type="ARBA" id="ARBA00022448"/>
    </source>
</evidence>
<dbReference type="SUPFAM" id="SSF52540">
    <property type="entry name" value="P-loop containing nucleoside triphosphate hydrolases"/>
    <property type="match status" value="1"/>
</dbReference>
<feature type="domain" description="ABC transporter" evidence="9">
    <location>
        <begin position="325"/>
        <end position="549"/>
    </location>
</feature>
<dbReference type="Pfam" id="PF00005">
    <property type="entry name" value="ABC_tran"/>
    <property type="match status" value="1"/>
</dbReference>
<organism evidence="11 12">
    <name type="scientific">Geranomyces variabilis</name>
    <dbReference type="NCBI Taxonomy" id="109894"/>
    <lineage>
        <taxon>Eukaryota</taxon>
        <taxon>Fungi</taxon>
        <taxon>Fungi incertae sedis</taxon>
        <taxon>Chytridiomycota</taxon>
        <taxon>Chytridiomycota incertae sedis</taxon>
        <taxon>Chytridiomycetes</taxon>
        <taxon>Spizellomycetales</taxon>
        <taxon>Powellomycetaceae</taxon>
        <taxon>Geranomyces</taxon>
    </lineage>
</organism>
<keyword evidence="7 8" id="KW-0472">Membrane</keyword>
<dbReference type="GO" id="GO:0005324">
    <property type="term" value="F:long-chain fatty acid transmembrane transporter activity"/>
    <property type="evidence" value="ECO:0007669"/>
    <property type="project" value="TreeGrafter"/>
</dbReference>
<comment type="similarity">
    <text evidence="1">Belongs to the ABC transporter superfamily. ABCD family. Peroxisomal fatty acyl CoA transporter (TC 3.A.1.203) subfamily.</text>
</comment>
<dbReference type="PROSITE" id="PS00211">
    <property type="entry name" value="ABC_TRANSPORTER_1"/>
    <property type="match status" value="1"/>
</dbReference>
<dbReference type="InterPro" id="IPR003439">
    <property type="entry name" value="ABC_transporter-like_ATP-bd"/>
</dbReference>
<dbReference type="InterPro" id="IPR003593">
    <property type="entry name" value="AAA+_ATPase"/>
</dbReference>
<dbReference type="GO" id="GO:0005778">
    <property type="term" value="C:peroxisomal membrane"/>
    <property type="evidence" value="ECO:0007669"/>
    <property type="project" value="TreeGrafter"/>
</dbReference>
<reference evidence="11" key="1">
    <citation type="submission" date="2020-05" db="EMBL/GenBank/DDBJ databases">
        <title>Phylogenomic resolution of chytrid fungi.</title>
        <authorList>
            <person name="Stajich J.E."/>
            <person name="Amses K."/>
            <person name="Simmons R."/>
            <person name="Seto K."/>
            <person name="Myers J."/>
            <person name="Bonds A."/>
            <person name="Quandt C.A."/>
            <person name="Barry K."/>
            <person name="Liu P."/>
            <person name="Grigoriev I."/>
            <person name="Longcore J.E."/>
            <person name="James T.Y."/>
        </authorList>
    </citation>
    <scope>NUCLEOTIDE SEQUENCE</scope>
    <source>
        <strain evidence="11">JEL0379</strain>
    </source>
</reference>
<dbReference type="GO" id="GO:0006635">
    <property type="term" value="P:fatty acid beta-oxidation"/>
    <property type="evidence" value="ECO:0007669"/>
    <property type="project" value="TreeGrafter"/>
</dbReference>
<dbReference type="InterPro" id="IPR027417">
    <property type="entry name" value="P-loop_NTPase"/>
</dbReference>
<accession>A0AAD5XP25</accession>
<comment type="caution">
    <text evidence="11">The sequence shown here is derived from an EMBL/GenBank/DDBJ whole genome shotgun (WGS) entry which is preliminary data.</text>
</comment>
<dbReference type="Proteomes" id="UP001212152">
    <property type="component" value="Unassembled WGS sequence"/>
</dbReference>
<evidence type="ECO:0000256" key="3">
    <source>
        <dbReference type="ARBA" id="ARBA00022692"/>
    </source>
</evidence>
<dbReference type="AlphaFoldDB" id="A0AAD5XP25"/>
<dbReference type="PROSITE" id="PS50893">
    <property type="entry name" value="ABC_TRANSPORTER_2"/>
    <property type="match status" value="1"/>
</dbReference>
<keyword evidence="2" id="KW-0813">Transport</keyword>
<dbReference type="Pfam" id="PF06472">
    <property type="entry name" value="ABC_membrane_2"/>
    <property type="match status" value="1"/>
</dbReference>
<dbReference type="EMBL" id="JADGJQ010000054">
    <property type="protein sequence ID" value="KAJ3175261.1"/>
    <property type="molecule type" value="Genomic_DNA"/>
</dbReference>
<evidence type="ECO:0000256" key="5">
    <source>
        <dbReference type="ARBA" id="ARBA00022840"/>
    </source>
</evidence>
<sequence>MLGPSHPAVYAIGIAIPQFYVLLSKRDSAGFAWLVARLVGLFMAVASAKAASHFIGGTIGVRARKKLTGQLQAGYVTKEGLYAVALGAAKIENPDQRMTQDVEKFAEELRTLLEDLVIEPGLLIYYTYKNLTLTGLRGVLCIYAFFIFSTIQLRFLTRPLVPLVYQRERSEGNFRRRVLRLGENAEPVALLRGEEREASLLQESFAALLGWQRRIVTREAVLRFGTSFTDYFGTIVCYGAIGIPILAGEYDDLPAPELSALIASNLFFSLYLIYQFTNVVRKADSFADLAGYAARIGQMLETLRERLPYIRPPTARHEPDASPAIEIRNLTIRAPGHSEVLIRNLNMNIRAGCNVLVSGPSGSGKSSLLRTLAGLWDADSEHASAPASVTLVNAVSEDVLFVPQSPYLMTENMGPTRAAGPPSSQDIGLHIAYPGSHPPEQDETLRLLRIVRLDHLLDRPSTEANMDWSAGLSPGERQRLAFARILHRRPRFVFIDEGTSNIDSRTEKELFAELDAAGITVVLVSHRVFDGFKGMVLRLDGQQWQIEQVE</sequence>
<evidence type="ECO:0000256" key="6">
    <source>
        <dbReference type="ARBA" id="ARBA00022989"/>
    </source>
</evidence>
<dbReference type="PANTHER" id="PTHR11384:SF59">
    <property type="entry name" value="LYSOSOMAL COBALAMIN TRANSPORTER ABCD4"/>
    <property type="match status" value="1"/>
</dbReference>
<evidence type="ECO:0000256" key="7">
    <source>
        <dbReference type="ARBA" id="ARBA00023136"/>
    </source>
</evidence>
<evidence type="ECO:0000256" key="4">
    <source>
        <dbReference type="ARBA" id="ARBA00022741"/>
    </source>
</evidence>
<feature type="transmembrane region" description="Helical" evidence="8">
    <location>
        <begin position="6"/>
        <end position="23"/>
    </location>
</feature>
<dbReference type="GO" id="GO:0005524">
    <property type="term" value="F:ATP binding"/>
    <property type="evidence" value="ECO:0007669"/>
    <property type="project" value="UniProtKB-KW"/>
</dbReference>
<dbReference type="GO" id="GO:0140359">
    <property type="term" value="F:ABC-type transporter activity"/>
    <property type="evidence" value="ECO:0007669"/>
    <property type="project" value="InterPro"/>
</dbReference>
<keyword evidence="5 11" id="KW-0067">ATP-binding</keyword>
<proteinExistence type="inferred from homology"/>
<dbReference type="PANTHER" id="PTHR11384">
    <property type="entry name" value="ATP-BINDING CASSETTE, SUB-FAMILY D MEMBER"/>
    <property type="match status" value="1"/>
</dbReference>
<evidence type="ECO:0000259" key="9">
    <source>
        <dbReference type="PROSITE" id="PS50893"/>
    </source>
</evidence>
<dbReference type="InterPro" id="IPR036640">
    <property type="entry name" value="ABC1_TM_sf"/>
</dbReference>
<keyword evidence="12" id="KW-1185">Reference proteome</keyword>
<dbReference type="GO" id="GO:0042760">
    <property type="term" value="P:very long-chain fatty acid catabolic process"/>
    <property type="evidence" value="ECO:0007669"/>
    <property type="project" value="TreeGrafter"/>
</dbReference>
<feature type="transmembrane region" description="Helical" evidence="8">
    <location>
        <begin position="30"/>
        <end position="48"/>
    </location>
</feature>
<keyword evidence="6 8" id="KW-1133">Transmembrane helix</keyword>
<evidence type="ECO:0000256" key="1">
    <source>
        <dbReference type="ARBA" id="ARBA00008575"/>
    </source>
</evidence>
<dbReference type="SMART" id="SM00382">
    <property type="entry name" value="AAA"/>
    <property type="match status" value="1"/>
</dbReference>
<name>A0AAD5XP25_9FUNG</name>
<dbReference type="GO" id="GO:0016887">
    <property type="term" value="F:ATP hydrolysis activity"/>
    <property type="evidence" value="ECO:0007669"/>
    <property type="project" value="InterPro"/>
</dbReference>
<feature type="domain" description="ABC transmembrane type-1" evidence="10">
    <location>
        <begin position="22"/>
        <end position="281"/>
    </location>
</feature>
<dbReference type="Gene3D" id="3.40.50.300">
    <property type="entry name" value="P-loop containing nucleotide triphosphate hydrolases"/>
    <property type="match status" value="1"/>
</dbReference>